<gene>
    <name evidence="1" type="ORF">jaqu_01310</name>
</gene>
<dbReference type="Proteomes" id="UP000032232">
    <property type="component" value="Unassembled WGS sequence"/>
</dbReference>
<reference evidence="1 2" key="1">
    <citation type="submission" date="2015-02" db="EMBL/GenBank/DDBJ databases">
        <title>Genome Sequence of Jannaschia aquimarina DSM28248, a member of the Roseobacter clade.</title>
        <authorList>
            <person name="Voget S."/>
            <person name="Daniel R."/>
        </authorList>
    </citation>
    <scope>NUCLEOTIDE SEQUENCE [LARGE SCALE GENOMIC DNA]</scope>
    <source>
        <strain evidence="1 2">GSW-M26</strain>
    </source>
</reference>
<keyword evidence="2" id="KW-1185">Reference proteome</keyword>
<proteinExistence type="predicted"/>
<evidence type="ECO:0000313" key="2">
    <source>
        <dbReference type="Proteomes" id="UP000032232"/>
    </source>
</evidence>
<dbReference type="RefSeq" id="WP_043916995.1">
    <property type="nucleotide sequence ID" value="NZ_FZPF01000016.1"/>
</dbReference>
<dbReference type="AlphaFoldDB" id="A0A0D1EMA0"/>
<dbReference type="PATRIC" id="fig|935700.4.peg.139"/>
<accession>A0A0D1EMA0</accession>
<name>A0A0D1EMA0_9RHOB</name>
<organism evidence="1 2">
    <name type="scientific">Jannaschia aquimarina</name>
    <dbReference type="NCBI Taxonomy" id="935700"/>
    <lineage>
        <taxon>Bacteria</taxon>
        <taxon>Pseudomonadati</taxon>
        <taxon>Pseudomonadota</taxon>
        <taxon>Alphaproteobacteria</taxon>
        <taxon>Rhodobacterales</taxon>
        <taxon>Roseobacteraceae</taxon>
        <taxon>Jannaschia</taxon>
    </lineage>
</organism>
<evidence type="ECO:0000313" key="1">
    <source>
        <dbReference type="EMBL" id="KIT18111.1"/>
    </source>
</evidence>
<protein>
    <submittedName>
        <fullName evidence="1">Uncharacterized protein</fullName>
    </submittedName>
</protein>
<dbReference type="EMBL" id="JYFE01000004">
    <property type="protein sequence ID" value="KIT18111.1"/>
    <property type="molecule type" value="Genomic_DNA"/>
</dbReference>
<comment type="caution">
    <text evidence="1">The sequence shown here is derived from an EMBL/GenBank/DDBJ whole genome shotgun (WGS) entry which is preliminary data.</text>
</comment>
<sequence length="341" mass="37688">MGWKEHPYALAAGGAVSLIDQTDHGCPAFSVAAQALEQNRSFIARHKLGGPDFEIWLLPSSLKANARAFDLGAVGAVFIHGGLLTRLWDALARVVAGSVFLASRFAWKRPGPDADVPGGPWVVANDKRSAYFLEAFGRAVEFVIFHEIAHLRRRHVRRYRDASGHDFIDEAFGMASEAVVGSKLLQLLEFDADATALEMCLNATSWFRAERGEGSSALEPDHLTSELFLRLLAGPVTFLALDLDAEQSAVSYHGQHPPSVHRAMRYTLLLGDTIRSLSVESDIEPFVDQAWTELGFLARRLGVNGGRWHHRRDELLAFEQLNRIADEANAFSRAIDREMSS</sequence>
<dbReference type="OrthoDB" id="7853811at2"/>
<dbReference type="STRING" id="935700.jaqu_01310"/>